<dbReference type="Proteomes" id="UP001164746">
    <property type="component" value="Chromosome 3"/>
</dbReference>
<protein>
    <submittedName>
        <fullName evidence="2">Uncharacterized protein</fullName>
    </submittedName>
</protein>
<evidence type="ECO:0000256" key="1">
    <source>
        <dbReference type="SAM" id="SignalP"/>
    </source>
</evidence>
<gene>
    <name evidence="2" type="ORF">MAR_025131</name>
</gene>
<reference evidence="2" key="1">
    <citation type="submission" date="2022-11" db="EMBL/GenBank/DDBJ databases">
        <title>Centuries of genome instability and evolution in soft-shell clam transmissible cancer (bioRxiv).</title>
        <authorList>
            <person name="Hart S.F.M."/>
            <person name="Yonemitsu M.A."/>
            <person name="Giersch R.M."/>
            <person name="Beal B.F."/>
            <person name="Arriagada G."/>
            <person name="Davis B.W."/>
            <person name="Ostrander E.A."/>
            <person name="Goff S.P."/>
            <person name="Metzger M.J."/>
        </authorList>
    </citation>
    <scope>NUCLEOTIDE SEQUENCE</scope>
    <source>
        <strain evidence="2">MELC-2E11</strain>
        <tissue evidence="2">Siphon/mantle</tissue>
    </source>
</reference>
<sequence length="203" mass="21945">MKTLLQTLLCFVSVAQCLSQMGRRRTVVKKPVVFDQNPIFHPKPLGPKLNHPKPVVKPEVFGVENSAFGQGRLWGNGAEPDFNRLLSGGSQFGRPLRSGEGSFMGGSSELELIRELQGSTKFGRILRAGETIDGILLPEHGGTLEVSGITADGRGAVIPGGLPKTVFNDGWQHPWGGNSIPSDYAGQELILTRLLDITFTPKM</sequence>
<keyword evidence="1" id="KW-0732">Signal</keyword>
<name>A0ABY7DUJ0_MYAAR</name>
<keyword evidence="3" id="KW-1185">Reference proteome</keyword>
<organism evidence="2 3">
    <name type="scientific">Mya arenaria</name>
    <name type="common">Soft-shell clam</name>
    <dbReference type="NCBI Taxonomy" id="6604"/>
    <lineage>
        <taxon>Eukaryota</taxon>
        <taxon>Metazoa</taxon>
        <taxon>Spiralia</taxon>
        <taxon>Lophotrochozoa</taxon>
        <taxon>Mollusca</taxon>
        <taxon>Bivalvia</taxon>
        <taxon>Autobranchia</taxon>
        <taxon>Heteroconchia</taxon>
        <taxon>Euheterodonta</taxon>
        <taxon>Imparidentia</taxon>
        <taxon>Neoheterodontei</taxon>
        <taxon>Myida</taxon>
        <taxon>Myoidea</taxon>
        <taxon>Myidae</taxon>
        <taxon>Mya</taxon>
    </lineage>
</organism>
<feature type="signal peptide" evidence="1">
    <location>
        <begin position="1"/>
        <end position="19"/>
    </location>
</feature>
<feature type="chain" id="PRO_5045229311" evidence="1">
    <location>
        <begin position="20"/>
        <end position="203"/>
    </location>
</feature>
<dbReference type="EMBL" id="CP111014">
    <property type="protein sequence ID" value="WAR00759.1"/>
    <property type="molecule type" value="Genomic_DNA"/>
</dbReference>
<evidence type="ECO:0000313" key="2">
    <source>
        <dbReference type="EMBL" id="WAR00759.1"/>
    </source>
</evidence>
<evidence type="ECO:0000313" key="3">
    <source>
        <dbReference type="Proteomes" id="UP001164746"/>
    </source>
</evidence>
<accession>A0ABY7DUJ0</accession>
<proteinExistence type="predicted"/>